<evidence type="ECO:0000313" key="4">
    <source>
        <dbReference type="EMBL" id="PNR28670.1"/>
    </source>
</evidence>
<reference evidence="5" key="3">
    <citation type="submission" date="2020-12" db="UniProtKB">
        <authorList>
            <consortium name="EnsemblPlants"/>
        </authorList>
    </citation>
    <scope>IDENTIFICATION</scope>
</reference>
<dbReference type="PANTHER" id="PTHR33563">
    <property type="match status" value="1"/>
</dbReference>
<dbReference type="GO" id="GO:0003856">
    <property type="term" value="F:3-dehydroquinate synthase activity"/>
    <property type="evidence" value="ECO:0007669"/>
    <property type="project" value="InterPro"/>
</dbReference>
<protein>
    <submittedName>
        <fullName evidence="4 5">Uncharacterized protein</fullName>
    </submittedName>
</protein>
<accession>A0A2K1IHD5</accession>
<feature type="compositionally biased region" description="Low complexity" evidence="3">
    <location>
        <begin position="94"/>
        <end position="113"/>
    </location>
</feature>
<evidence type="ECO:0000256" key="1">
    <source>
        <dbReference type="ARBA" id="ARBA00022605"/>
    </source>
</evidence>
<keyword evidence="1" id="KW-0028">Amino-acid biosynthesis</keyword>
<gene>
    <name evidence="4" type="ORF">PHYPA_029263</name>
</gene>
<organism evidence="4">
    <name type="scientific">Physcomitrium patens</name>
    <name type="common">Spreading-leaved earth moss</name>
    <name type="synonym">Physcomitrella patens</name>
    <dbReference type="NCBI Taxonomy" id="3218"/>
    <lineage>
        <taxon>Eukaryota</taxon>
        <taxon>Viridiplantae</taxon>
        <taxon>Streptophyta</taxon>
        <taxon>Embryophyta</taxon>
        <taxon>Bryophyta</taxon>
        <taxon>Bryophytina</taxon>
        <taxon>Bryopsida</taxon>
        <taxon>Funariidae</taxon>
        <taxon>Funariales</taxon>
        <taxon>Funariaceae</taxon>
        <taxon>Physcomitrium</taxon>
    </lineage>
</organism>
<dbReference type="Gramene" id="Pp3c24_19020V3.2">
    <property type="protein sequence ID" value="PAC:32909603.CDS.1"/>
    <property type="gene ID" value="Pp3c24_19020"/>
</dbReference>
<reference evidence="4 6" key="1">
    <citation type="journal article" date="2008" name="Science">
        <title>The Physcomitrella genome reveals evolutionary insights into the conquest of land by plants.</title>
        <authorList>
            <person name="Rensing S."/>
            <person name="Lang D."/>
            <person name="Zimmer A."/>
            <person name="Terry A."/>
            <person name="Salamov A."/>
            <person name="Shapiro H."/>
            <person name="Nishiyama T."/>
            <person name="Perroud P.-F."/>
            <person name="Lindquist E."/>
            <person name="Kamisugi Y."/>
            <person name="Tanahashi T."/>
            <person name="Sakakibara K."/>
            <person name="Fujita T."/>
            <person name="Oishi K."/>
            <person name="Shin-I T."/>
            <person name="Kuroki Y."/>
            <person name="Toyoda A."/>
            <person name="Suzuki Y."/>
            <person name="Hashimoto A."/>
            <person name="Yamaguchi K."/>
            <person name="Sugano A."/>
            <person name="Kohara Y."/>
            <person name="Fujiyama A."/>
            <person name="Anterola A."/>
            <person name="Aoki S."/>
            <person name="Ashton N."/>
            <person name="Barbazuk W.B."/>
            <person name="Barker E."/>
            <person name="Bennetzen J."/>
            <person name="Bezanilla M."/>
            <person name="Blankenship R."/>
            <person name="Cho S.H."/>
            <person name="Dutcher S."/>
            <person name="Estelle M."/>
            <person name="Fawcett J.A."/>
            <person name="Gundlach H."/>
            <person name="Hanada K."/>
            <person name="Heyl A."/>
            <person name="Hicks K.A."/>
            <person name="Hugh J."/>
            <person name="Lohr M."/>
            <person name="Mayer K."/>
            <person name="Melkozernov A."/>
            <person name="Murata T."/>
            <person name="Nelson D."/>
            <person name="Pils B."/>
            <person name="Prigge M."/>
            <person name="Reiss B."/>
            <person name="Renner T."/>
            <person name="Rombauts S."/>
            <person name="Rushton P."/>
            <person name="Sanderfoot A."/>
            <person name="Schween G."/>
            <person name="Shiu S.-H."/>
            <person name="Stueber K."/>
            <person name="Theodoulou F.L."/>
            <person name="Tu H."/>
            <person name="Van de Peer Y."/>
            <person name="Verrier P.J."/>
            <person name="Waters E."/>
            <person name="Wood A."/>
            <person name="Yang L."/>
            <person name="Cove D."/>
            <person name="Cuming A."/>
            <person name="Hasebe M."/>
            <person name="Lucas S."/>
            <person name="Mishler D.B."/>
            <person name="Reski R."/>
            <person name="Grigoriev I."/>
            <person name="Quatrano R.S."/>
            <person name="Boore J.L."/>
        </authorList>
    </citation>
    <scope>NUCLEOTIDE SEQUENCE [LARGE SCALE GENOMIC DNA]</scope>
    <source>
        <strain evidence="5 6">cv. Gransden 2004</strain>
    </source>
</reference>
<reference evidence="4 6" key="2">
    <citation type="journal article" date="2018" name="Plant J.">
        <title>The Physcomitrella patens chromosome-scale assembly reveals moss genome structure and evolution.</title>
        <authorList>
            <person name="Lang D."/>
            <person name="Ullrich K.K."/>
            <person name="Murat F."/>
            <person name="Fuchs J."/>
            <person name="Jenkins J."/>
            <person name="Haas F.B."/>
            <person name="Piednoel M."/>
            <person name="Gundlach H."/>
            <person name="Van Bel M."/>
            <person name="Meyberg R."/>
            <person name="Vives C."/>
            <person name="Morata J."/>
            <person name="Symeonidi A."/>
            <person name="Hiss M."/>
            <person name="Muchero W."/>
            <person name="Kamisugi Y."/>
            <person name="Saleh O."/>
            <person name="Blanc G."/>
            <person name="Decker E.L."/>
            <person name="van Gessel N."/>
            <person name="Grimwood J."/>
            <person name="Hayes R.D."/>
            <person name="Graham S.W."/>
            <person name="Gunter L.E."/>
            <person name="McDaniel S.F."/>
            <person name="Hoernstein S.N.W."/>
            <person name="Larsson A."/>
            <person name="Li F.W."/>
            <person name="Perroud P.F."/>
            <person name="Phillips J."/>
            <person name="Ranjan P."/>
            <person name="Rokshar D.S."/>
            <person name="Rothfels C.J."/>
            <person name="Schneider L."/>
            <person name="Shu S."/>
            <person name="Stevenson D.W."/>
            <person name="Thummler F."/>
            <person name="Tillich M."/>
            <person name="Villarreal Aguilar J.C."/>
            <person name="Widiez T."/>
            <person name="Wong G.K."/>
            <person name="Wymore A."/>
            <person name="Zhang Y."/>
            <person name="Zimmer A.D."/>
            <person name="Quatrano R.S."/>
            <person name="Mayer K.F.X."/>
            <person name="Goodstein D."/>
            <person name="Casacuberta J.M."/>
            <person name="Vandepoele K."/>
            <person name="Reski R."/>
            <person name="Cuming A.C."/>
            <person name="Tuskan G.A."/>
            <person name="Maumus F."/>
            <person name="Salse J."/>
            <person name="Schmutz J."/>
            <person name="Rensing S.A."/>
        </authorList>
    </citation>
    <scope>NUCLEOTIDE SEQUENCE [LARGE SCALE GENOMIC DNA]</scope>
    <source>
        <strain evidence="5 6">cv. Gransden 2004</strain>
    </source>
</reference>
<dbReference type="EnsemblPlants" id="Pp3c24_19020V3.2">
    <property type="protein sequence ID" value="PAC:32909603.CDS.1"/>
    <property type="gene ID" value="Pp3c24_19020"/>
</dbReference>
<dbReference type="Gramene" id="Pp3c24_19020V3.1">
    <property type="protein sequence ID" value="PAC:32909602.CDS.1"/>
    <property type="gene ID" value="Pp3c24_19020"/>
</dbReference>
<dbReference type="GO" id="GO:0009073">
    <property type="term" value="P:aromatic amino acid family biosynthetic process"/>
    <property type="evidence" value="ECO:0007669"/>
    <property type="project" value="UniProtKB-KW"/>
</dbReference>
<feature type="region of interest" description="Disordered" evidence="3">
    <location>
        <begin position="74"/>
        <end position="113"/>
    </location>
</feature>
<keyword evidence="6" id="KW-1185">Reference proteome</keyword>
<dbReference type="PANTHER" id="PTHR33563:SF1">
    <property type="entry name" value="3-DEHYDROQUINATE SYNTHASE"/>
    <property type="match status" value="1"/>
</dbReference>
<dbReference type="InParanoid" id="A0A2K1IHD5"/>
<dbReference type="EMBL" id="ABEU02000024">
    <property type="protein sequence ID" value="PNR28670.1"/>
    <property type="molecule type" value="Genomic_DNA"/>
</dbReference>
<dbReference type="AlphaFoldDB" id="A0A2K1IHD5"/>
<evidence type="ECO:0000256" key="2">
    <source>
        <dbReference type="ARBA" id="ARBA00023141"/>
    </source>
</evidence>
<evidence type="ECO:0000313" key="5">
    <source>
        <dbReference type="EnsemblPlants" id="PAC:32909602.CDS.1"/>
    </source>
</evidence>
<dbReference type="PaxDb" id="3218-PP1S101_196V6.1"/>
<sequence>MKRFKGFGARRSFESPTPNYIRNLAFVQKTSQVVTVGSSSPKTPPQCFPHLYSPAREPARTRRCSVDKRTNRDRGFEFVGRNPPGGTQIRTATSSSGSFSSTSEFQSSSSRHSDASAASSDCFFNEPHPRAVVVGFDANARDARVWATILWAFQNVVEKGDVVVLVGVINYIRGPLGYKMQVSERTWLGPNKTLLQEEVRKKNAAWSQMTGLRNLCEEAGVRAMVDVKVAQRAEVVIVQEATALSAAQVVLDQSLNNRRRRYYMERLTCAVIRMRRSGGVEKIRSLASIVRTRDAAKERIVEDLPASPTSVIPPPAVTSHQFELGKVAKRPTRGGAETQATSFNSSLSRLVKLVHEKKSSLKVSRDSGTHDDEAELFTIDHVTSPCAMALEAEPYLTDPYLNSRADSDFGYDSDDLFSLCGDGAGAPRRPSLAIFSPAETQSARASAVSSHDPAIAYFLQPLSSLDSGACLNKRFLIPS</sequence>
<dbReference type="EnsemblPlants" id="Pp3c24_19020V3.1">
    <property type="protein sequence ID" value="PAC:32909602.CDS.1"/>
    <property type="gene ID" value="Pp3c24_19020"/>
</dbReference>
<proteinExistence type="predicted"/>
<evidence type="ECO:0000256" key="3">
    <source>
        <dbReference type="SAM" id="MobiDB-lite"/>
    </source>
</evidence>
<dbReference type="InterPro" id="IPR002812">
    <property type="entry name" value="DHQS"/>
</dbReference>
<dbReference type="GO" id="GO:0016491">
    <property type="term" value="F:oxidoreductase activity"/>
    <property type="evidence" value="ECO:0007669"/>
    <property type="project" value="InterPro"/>
</dbReference>
<name>A0A2K1IHD5_PHYPA</name>
<keyword evidence="2" id="KW-0057">Aromatic amino acid biosynthesis</keyword>
<evidence type="ECO:0000313" key="6">
    <source>
        <dbReference type="Proteomes" id="UP000006727"/>
    </source>
</evidence>
<dbReference type="Proteomes" id="UP000006727">
    <property type="component" value="Chromosome 24"/>
</dbReference>
<dbReference type="GO" id="GO:0008652">
    <property type="term" value="P:amino acid biosynthetic process"/>
    <property type="evidence" value="ECO:0007669"/>
    <property type="project" value="UniProtKB-KW"/>
</dbReference>